<dbReference type="AlphaFoldDB" id="A0A2S8R8K3"/>
<keyword evidence="1" id="KW-0472">Membrane</keyword>
<dbReference type="EMBL" id="NEMB01000003">
    <property type="protein sequence ID" value="PQQ66117.1"/>
    <property type="molecule type" value="Genomic_DNA"/>
</dbReference>
<feature type="transmembrane region" description="Helical" evidence="1">
    <location>
        <begin position="40"/>
        <end position="62"/>
    </location>
</feature>
<name>A0A2S8R8K3_9FIRM</name>
<gene>
    <name evidence="2" type="ORF">B9R14_04625</name>
</gene>
<evidence type="ECO:0000313" key="3">
    <source>
        <dbReference type="Proteomes" id="UP000239720"/>
    </source>
</evidence>
<accession>A0A2S8R8K3</accession>
<reference evidence="2 3" key="1">
    <citation type="journal article" date="2018" name="Syst. Appl. Microbiol.">
        <title>Characterization and high-quality draft genome sequence of Herbivorax saccincola A7, an anaerobic, alkaliphilic, thermophilic, cellulolytic, and xylanolytic bacterium.</title>
        <authorList>
            <person name="Aikawa S."/>
            <person name="Baramee S."/>
            <person name="Sermsathanaswadi J."/>
            <person name="Thianheng P."/>
            <person name="Tachaapaikoon C."/>
            <person name="Shikata A."/>
            <person name="Waeonukul R."/>
            <person name="Pason P."/>
            <person name="Ratanakhanokchai K."/>
            <person name="Kosugi A."/>
        </authorList>
    </citation>
    <scope>NUCLEOTIDE SEQUENCE [LARGE SCALE GENOMIC DNA]</scope>
    <source>
        <strain evidence="2 3">A7</strain>
    </source>
</reference>
<organism evidence="2 3">
    <name type="scientific">Acetivibrio saccincola</name>
    <dbReference type="NCBI Taxonomy" id="1677857"/>
    <lineage>
        <taxon>Bacteria</taxon>
        <taxon>Bacillati</taxon>
        <taxon>Bacillota</taxon>
        <taxon>Clostridia</taxon>
        <taxon>Eubacteriales</taxon>
        <taxon>Oscillospiraceae</taxon>
        <taxon>Acetivibrio</taxon>
    </lineage>
</organism>
<keyword evidence="1" id="KW-1133">Transmembrane helix</keyword>
<protein>
    <submittedName>
        <fullName evidence="2">Uncharacterized protein</fullName>
    </submittedName>
</protein>
<dbReference type="Proteomes" id="UP000239720">
    <property type="component" value="Unassembled WGS sequence"/>
</dbReference>
<feature type="transmembrane region" description="Helical" evidence="1">
    <location>
        <begin position="9"/>
        <end position="28"/>
    </location>
</feature>
<comment type="caution">
    <text evidence="2">The sequence shown here is derived from an EMBL/GenBank/DDBJ whole genome shotgun (WGS) entry which is preliminary data.</text>
</comment>
<evidence type="ECO:0000256" key="1">
    <source>
        <dbReference type="SAM" id="Phobius"/>
    </source>
</evidence>
<proteinExistence type="predicted"/>
<sequence length="78" mass="9050">MKFTFKTEFLYLVYLIIPFVISIVLLRLGKSVIVSWKESITMVSILYIPILIISLIVIFTTYGTIDDEGINIYYVGFF</sequence>
<keyword evidence="1" id="KW-0812">Transmembrane</keyword>
<evidence type="ECO:0000313" key="2">
    <source>
        <dbReference type="EMBL" id="PQQ66117.1"/>
    </source>
</evidence>